<organism evidence="2 3">
    <name type="scientific">Septoria linicola</name>
    <dbReference type="NCBI Taxonomy" id="215465"/>
    <lineage>
        <taxon>Eukaryota</taxon>
        <taxon>Fungi</taxon>
        <taxon>Dikarya</taxon>
        <taxon>Ascomycota</taxon>
        <taxon>Pezizomycotina</taxon>
        <taxon>Dothideomycetes</taxon>
        <taxon>Dothideomycetidae</taxon>
        <taxon>Mycosphaerellales</taxon>
        <taxon>Mycosphaerellaceae</taxon>
        <taxon>Septoria</taxon>
    </lineage>
</organism>
<protein>
    <recommendedName>
        <fullName evidence="1">2EXR domain-containing protein</fullName>
    </recommendedName>
</protein>
<sequence>MPNPLDDSKASFVDLPAELRNQIYQYCLVTHERLEFRPVHRPGATSSSAPENVVILCEPVFPVPQILQSCRHVRDEASAILYGENTFHITNPDCIGWVFFRQIGQNIRHIRYVSMCFEIDHWLLASFLATLKPATNLCMLEVAIELMMFAFDWGLRARVKEELIEGLTPLMRHVQDQRRGTDKTQALDALKWRSTPPRWVEDIPEARENYRRVKEEAGSEIYALLADRLKLDGHIRGTF</sequence>
<dbReference type="Proteomes" id="UP001056384">
    <property type="component" value="Chromosome 12"/>
</dbReference>
<name>A0A9Q9B2J8_9PEZI</name>
<dbReference type="EMBL" id="CP099429">
    <property type="protein sequence ID" value="USW59480.1"/>
    <property type="molecule type" value="Genomic_DNA"/>
</dbReference>
<dbReference type="InterPro" id="IPR045518">
    <property type="entry name" value="2EXR"/>
</dbReference>
<dbReference type="PANTHER" id="PTHR42085">
    <property type="entry name" value="F-BOX DOMAIN-CONTAINING PROTEIN"/>
    <property type="match status" value="1"/>
</dbReference>
<dbReference type="AlphaFoldDB" id="A0A9Q9B2J8"/>
<gene>
    <name evidence="2" type="ORF">Slin15195_G127990</name>
</gene>
<dbReference type="PANTHER" id="PTHR42085:SF2">
    <property type="entry name" value="F-BOX DOMAIN-CONTAINING PROTEIN"/>
    <property type="match status" value="1"/>
</dbReference>
<dbReference type="InterPro" id="IPR038883">
    <property type="entry name" value="AN11006-like"/>
</dbReference>
<accession>A0A9Q9B2J8</accession>
<dbReference type="Pfam" id="PF20150">
    <property type="entry name" value="2EXR"/>
    <property type="match status" value="1"/>
</dbReference>
<proteinExistence type="predicted"/>
<reference evidence="2" key="1">
    <citation type="submission" date="2022-06" db="EMBL/GenBank/DDBJ databases">
        <title>Complete genome sequences of two strains of the flax pathogen Septoria linicola.</title>
        <authorList>
            <person name="Lapalu N."/>
            <person name="Simon A."/>
            <person name="Demenou B."/>
            <person name="Paumier D."/>
            <person name="Guillot M.-P."/>
            <person name="Gout L."/>
            <person name="Valade R."/>
        </authorList>
    </citation>
    <scope>NUCLEOTIDE SEQUENCE</scope>
    <source>
        <strain evidence="2">SE15195</strain>
    </source>
</reference>
<evidence type="ECO:0000313" key="2">
    <source>
        <dbReference type="EMBL" id="USW59480.1"/>
    </source>
</evidence>
<evidence type="ECO:0000259" key="1">
    <source>
        <dbReference type="Pfam" id="PF20150"/>
    </source>
</evidence>
<feature type="domain" description="2EXR" evidence="1">
    <location>
        <begin position="12"/>
        <end position="86"/>
    </location>
</feature>
<evidence type="ECO:0000313" key="3">
    <source>
        <dbReference type="Proteomes" id="UP001056384"/>
    </source>
</evidence>
<keyword evidence="3" id="KW-1185">Reference proteome</keyword>